<gene>
    <name evidence="1" type="ORF">RPERSI_LOCUS9036</name>
</gene>
<feature type="non-terminal residue" evidence="1">
    <location>
        <position position="260"/>
    </location>
</feature>
<keyword evidence="2" id="KW-1185">Reference proteome</keyword>
<comment type="caution">
    <text evidence="1">The sequence shown here is derived from an EMBL/GenBank/DDBJ whole genome shotgun (WGS) entry which is preliminary data.</text>
</comment>
<proteinExistence type="predicted"/>
<dbReference type="Proteomes" id="UP000789920">
    <property type="component" value="Unassembled WGS sequence"/>
</dbReference>
<reference evidence="1" key="1">
    <citation type="submission" date="2021-06" db="EMBL/GenBank/DDBJ databases">
        <authorList>
            <person name="Kallberg Y."/>
            <person name="Tangrot J."/>
            <person name="Rosling A."/>
        </authorList>
    </citation>
    <scope>NUCLEOTIDE SEQUENCE</scope>
    <source>
        <strain evidence="1">MA461A</strain>
    </source>
</reference>
<evidence type="ECO:0000313" key="2">
    <source>
        <dbReference type="Proteomes" id="UP000789920"/>
    </source>
</evidence>
<dbReference type="EMBL" id="CAJVQC010016747">
    <property type="protein sequence ID" value="CAG8679339.1"/>
    <property type="molecule type" value="Genomic_DNA"/>
</dbReference>
<accession>A0ACA9NX38</accession>
<name>A0ACA9NX38_9GLOM</name>
<protein>
    <submittedName>
        <fullName evidence="1">32941_t:CDS:1</fullName>
    </submittedName>
</protein>
<evidence type="ECO:0000313" key="1">
    <source>
        <dbReference type="EMBL" id="CAG8679339.1"/>
    </source>
</evidence>
<sequence length="260" mass="28290">MNLENSDEENNSSTVIDKSTPLTKRESIGWWFLCAANGVYSGSPIGVLIPLLLENLSGRAGYELDLVTPCNTASFIDTSSYSLYIISISILVQTILFVSCGSLADHGNMQKIFALFYGLIGAITTILFITVTNPQLYLLAGVFAIISNCCYGASNVFTIAYIPIFARNHPKVIDAKNSDVPISEIKKLEDKMTVKFSTISLIAAIFAAMVVMFTTGGILALLKDSPYAIQIALVFAGSCWLILLIFPAMWLTKRPKPPLP</sequence>
<organism evidence="1 2">
    <name type="scientific">Racocetra persica</name>
    <dbReference type="NCBI Taxonomy" id="160502"/>
    <lineage>
        <taxon>Eukaryota</taxon>
        <taxon>Fungi</taxon>
        <taxon>Fungi incertae sedis</taxon>
        <taxon>Mucoromycota</taxon>
        <taxon>Glomeromycotina</taxon>
        <taxon>Glomeromycetes</taxon>
        <taxon>Diversisporales</taxon>
        <taxon>Gigasporaceae</taxon>
        <taxon>Racocetra</taxon>
    </lineage>
</organism>